<comment type="caution">
    <text evidence="1">The sequence shown here is derived from an EMBL/GenBank/DDBJ whole genome shotgun (WGS) entry which is preliminary data.</text>
</comment>
<evidence type="ECO:0000313" key="1">
    <source>
        <dbReference type="EMBL" id="KAJ7515915.1"/>
    </source>
</evidence>
<gene>
    <name evidence="1" type="ORF">O6H91_22G034500</name>
</gene>
<evidence type="ECO:0000313" key="2">
    <source>
        <dbReference type="Proteomes" id="UP001162992"/>
    </source>
</evidence>
<name>A0ACC2AEP8_DIPCM</name>
<organism evidence="1 2">
    <name type="scientific">Diphasiastrum complanatum</name>
    <name type="common">Issler's clubmoss</name>
    <name type="synonym">Lycopodium complanatum</name>
    <dbReference type="NCBI Taxonomy" id="34168"/>
    <lineage>
        <taxon>Eukaryota</taxon>
        <taxon>Viridiplantae</taxon>
        <taxon>Streptophyta</taxon>
        <taxon>Embryophyta</taxon>
        <taxon>Tracheophyta</taxon>
        <taxon>Lycopodiopsida</taxon>
        <taxon>Lycopodiales</taxon>
        <taxon>Lycopodiaceae</taxon>
        <taxon>Lycopodioideae</taxon>
        <taxon>Diphasiastrum</taxon>
    </lineage>
</organism>
<sequence>MEALVDSLPAAEQLGSNGQIGIDDDQTEELHTVFDIFDEDRDGKISSEELSRSMAKLGFNLTDAEVVSMMAAVDENGNGSVDFEEFLSLYKPISSAEGRSKFAVEPDEDLMEAFRVFDKNADGFITAQELQSIFSNLGFAEGINLADCHNMIRGVDSDGDGQVSFMEFKTMMNKRMAGRENPTFEQAQSKKLL</sequence>
<reference evidence="2" key="1">
    <citation type="journal article" date="2024" name="Proc. Natl. Acad. Sci. U.S.A.">
        <title>Extraordinary preservation of gene collinearity over three hundred million years revealed in homosporous lycophytes.</title>
        <authorList>
            <person name="Li C."/>
            <person name="Wickell D."/>
            <person name="Kuo L.Y."/>
            <person name="Chen X."/>
            <person name="Nie B."/>
            <person name="Liao X."/>
            <person name="Peng D."/>
            <person name="Ji J."/>
            <person name="Jenkins J."/>
            <person name="Williams M."/>
            <person name="Shu S."/>
            <person name="Plott C."/>
            <person name="Barry K."/>
            <person name="Rajasekar S."/>
            <person name="Grimwood J."/>
            <person name="Han X."/>
            <person name="Sun S."/>
            <person name="Hou Z."/>
            <person name="He W."/>
            <person name="Dai G."/>
            <person name="Sun C."/>
            <person name="Schmutz J."/>
            <person name="Leebens-Mack J.H."/>
            <person name="Li F.W."/>
            <person name="Wang L."/>
        </authorList>
    </citation>
    <scope>NUCLEOTIDE SEQUENCE [LARGE SCALE GENOMIC DNA]</scope>
    <source>
        <strain evidence="2">cv. PW_Plant_1</strain>
    </source>
</reference>
<protein>
    <submittedName>
        <fullName evidence="1">Uncharacterized protein</fullName>
    </submittedName>
</protein>
<dbReference type="EMBL" id="CM055113">
    <property type="protein sequence ID" value="KAJ7515915.1"/>
    <property type="molecule type" value="Genomic_DNA"/>
</dbReference>
<accession>A0ACC2AEP8</accession>
<keyword evidence="2" id="KW-1185">Reference proteome</keyword>
<dbReference type="Proteomes" id="UP001162992">
    <property type="component" value="Chromosome 22"/>
</dbReference>
<proteinExistence type="predicted"/>